<dbReference type="EMBL" id="OZ034817">
    <property type="protein sequence ID" value="CAL1385013.1"/>
    <property type="molecule type" value="Genomic_DNA"/>
</dbReference>
<sequence>MARSFLRKLSCRLQAAFIDHYKERFRETADVRLLPLDYRSGVIDLEENYRTSSPFIEAELWMTIKSCRGDRAPRPDGFTLEFFKKIWNIVRRDLLKACDEFYISGFVPDCIARTFLPLVPKREAVEFVNDYRPISLIGSINKIVSKMLIARLQPLMDKVVSFHQFDGVRGRQIHEANLIANELVDSRRKSGNSGILLKLDIDKAFDSASWSCLFSIVKSMGFNSKWVKWIKGIVSASKVSVLVNGEASGYFGMSRSFKQGDPLSPFFFNLVMNVLSFMLQKIAAAGYLSGFCMNEKQRLGEVTHLFYADDPLLFCDAEEDQMINVLVALIWFQSVTGLKINLDKSKLMWVMLIMWKDLLIFLAVNGMSSPQSTLVSHWAPLLHLQVCGIESLIRCKSD</sequence>
<dbReference type="SUPFAM" id="SSF56672">
    <property type="entry name" value="DNA/RNA polymerases"/>
    <property type="match status" value="1"/>
</dbReference>
<dbReference type="PROSITE" id="PS50878">
    <property type="entry name" value="RT_POL"/>
    <property type="match status" value="1"/>
</dbReference>
<dbReference type="CDD" id="cd01650">
    <property type="entry name" value="RT_nLTR_like"/>
    <property type="match status" value="1"/>
</dbReference>
<name>A0AAV2EHE6_9ROSI</name>
<dbReference type="InterPro" id="IPR052343">
    <property type="entry name" value="Retrotransposon-Effector_Assoc"/>
</dbReference>
<evidence type="ECO:0000313" key="3">
    <source>
        <dbReference type="Proteomes" id="UP001497516"/>
    </source>
</evidence>
<protein>
    <recommendedName>
        <fullName evidence="1">Reverse transcriptase domain-containing protein</fullName>
    </recommendedName>
</protein>
<evidence type="ECO:0000259" key="1">
    <source>
        <dbReference type="PROSITE" id="PS50878"/>
    </source>
</evidence>
<dbReference type="InterPro" id="IPR000477">
    <property type="entry name" value="RT_dom"/>
</dbReference>
<accession>A0AAV2EHE6</accession>
<keyword evidence="3" id="KW-1185">Reference proteome</keyword>
<proteinExistence type="predicted"/>
<dbReference type="PANTHER" id="PTHR46890:SF50">
    <property type="entry name" value="RNA-DIRECTED DNA POLYMERASE, EUKARYOTA, REVERSE TRANSCRIPTASE ZINC-BINDING DOMAIN PROTEIN-RELATED"/>
    <property type="match status" value="1"/>
</dbReference>
<dbReference type="Proteomes" id="UP001497516">
    <property type="component" value="Chromosome 4"/>
</dbReference>
<dbReference type="InterPro" id="IPR043502">
    <property type="entry name" value="DNA/RNA_pol_sf"/>
</dbReference>
<gene>
    <name evidence="2" type="ORF">LTRI10_LOCUS26178</name>
</gene>
<reference evidence="2 3" key="1">
    <citation type="submission" date="2024-04" db="EMBL/GenBank/DDBJ databases">
        <authorList>
            <person name="Fracassetti M."/>
        </authorList>
    </citation>
    <scope>NUCLEOTIDE SEQUENCE [LARGE SCALE GENOMIC DNA]</scope>
</reference>
<organism evidence="2 3">
    <name type="scientific">Linum trigynum</name>
    <dbReference type="NCBI Taxonomy" id="586398"/>
    <lineage>
        <taxon>Eukaryota</taxon>
        <taxon>Viridiplantae</taxon>
        <taxon>Streptophyta</taxon>
        <taxon>Embryophyta</taxon>
        <taxon>Tracheophyta</taxon>
        <taxon>Spermatophyta</taxon>
        <taxon>Magnoliopsida</taxon>
        <taxon>eudicotyledons</taxon>
        <taxon>Gunneridae</taxon>
        <taxon>Pentapetalae</taxon>
        <taxon>rosids</taxon>
        <taxon>fabids</taxon>
        <taxon>Malpighiales</taxon>
        <taxon>Linaceae</taxon>
        <taxon>Linum</taxon>
    </lineage>
</organism>
<feature type="domain" description="Reverse transcriptase" evidence="1">
    <location>
        <begin position="100"/>
        <end position="366"/>
    </location>
</feature>
<dbReference type="PANTHER" id="PTHR46890">
    <property type="entry name" value="NON-LTR RETROLELEMENT REVERSE TRANSCRIPTASE-LIKE PROTEIN-RELATED"/>
    <property type="match status" value="1"/>
</dbReference>
<dbReference type="AlphaFoldDB" id="A0AAV2EHE6"/>
<evidence type="ECO:0000313" key="2">
    <source>
        <dbReference type="EMBL" id="CAL1385013.1"/>
    </source>
</evidence>
<dbReference type="Pfam" id="PF00078">
    <property type="entry name" value="RVT_1"/>
    <property type="match status" value="1"/>
</dbReference>